<evidence type="ECO:0000313" key="8">
    <source>
        <dbReference type="Proteomes" id="UP000018934"/>
    </source>
</evidence>
<accession>A0ABN4BYR0</accession>
<dbReference type="Pfam" id="PF02361">
    <property type="entry name" value="CbiQ"/>
    <property type="match status" value="1"/>
</dbReference>
<name>A0ABN4BYR0_DEHRP</name>
<keyword evidence="3 6" id="KW-0812">Transmembrane</keyword>
<dbReference type="EMBL" id="CP007033">
    <property type="protein sequence ID" value="AHF10977.1"/>
    <property type="molecule type" value="Genomic_DNA"/>
</dbReference>
<keyword evidence="2" id="KW-1003">Cell membrane</keyword>
<evidence type="ECO:0000256" key="4">
    <source>
        <dbReference type="ARBA" id="ARBA00022989"/>
    </source>
</evidence>
<evidence type="ECO:0000256" key="3">
    <source>
        <dbReference type="ARBA" id="ARBA00022692"/>
    </source>
</evidence>
<feature type="transmembrane region" description="Helical" evidence="6">
    <location>
        <begin position="112"/>
        <end position="138"/>
    </location>
</feature>
<evidence type="ECO:0000256" key="5">
    <source>
        <dbReference type="ARBA" id="ARBA00023136"/>
    </source>
</evidence>
<keyword evidence="5 6" id="KW-0472">Membrane</keyword>
<dbReference type="CDD" id="cd16914">
    <property type="entry name" value="EcfT"/>
    <property type="match status" value="1"/>
</dbReference>
<sequence>MADFTSSLYNMRLMDELAYKDTFVHKLHPLIKILTTIAYLFVVVSYDRHEIIGLLPLIFYPVVVFFLAELPVKQVLARLLLIEPFIIAIGILNPFFDSQVITVGGLALSRGWITFASILLKSLLTITAALILICTTGMDKLAAGLRMLKVPRLFVLQLLLTYRYISVLIEEVSRSIRAYKLRAPQQKGIHPSAWGTLVGQLLLRTIDRAERVYQAMCVRGFTGEYYAGADTRITVRDGAYFGGWLLFFIFARMINIPLMIGLLISGVIS</sequence>
<feature type="transmembrane region" description="Helical" evidence="6">
    <location>
        <begin position="244"/>
        <end position="268"/>
    </location>
</feature>
<reference evidence="7 8" key="1">
    <citation type="journal article" date="2013" name="Stand. Genomic Sci.">
        <title>Complete genome sequence of Dehalobacter restrictus PER-K23(T.).</title>
        <authorList>
            <person name="Kruse T."/>
            <person name="Maillard J."/>
            <person name="Goodwin L."/>
            <person name="Woyke T."/>
            <person name="Teshima H."/>
            <person name="Bruce D."/>
            <person name="Detter C."/>
            <person name="Tapia R."/>
            <person name="Han C."/>
            <person name="Huntemann M."/>
            <person name="Wei C.L."/>
            <person name="Han J."/>
            <person name="Chen A."/>
            <person name="Kyrpides N."/>
            <person name="Szeto E."/>
            <person name="Markowitz V."/>
            <person name="Ivanova N."/>
            <person name="Pagani I."/>
            <person name="Pati A."/>
            <person name="Pitluck S."/>
            <person name="Nolan M."/>
            <person name="Holliger C."/>
            <person name="Smidt H."/>
        </authorList>
    </citation>
    <scope>NUCLEOTIDE SEQUENCE [LARGE SCALE GENOMIC DNA]</scope>
    <source>
        <strain evidence="8">DSM 9455</strain>
    </source>
</reference>
<feature type="transmembrane region" description="Helical" evidence="6">
    <location>
        <begin position="75"/>
        <end position="92"/>
    </location>
</feature>
<keyword evidence="4 6" id="KW-1133">Transmembrane helix</keyword>
<evidence type="ECO:0000256" key="6">
    <source>
        <dbReference type="SAM" id="Phobius"/>
    </source>
</evidence>
<dbReference type="PANTHER" id="PTHR34857">
    <property type="entry name" value="SLL0384 PROTEIN"/>
    <property type="match status" value="1"/>
</dbReference>
<evidence type="ECO:0000313" key="7">
    <source>
        <dbReference type="EMBL" id="AHF10977.1"/>
    </source>
</evidence>
<feature type="transmembrane region" description="Helical" evidence="6">
    <location>
        <begin position="27"/>
        <end position="45"/>
    </location>
</feature>
<organism evidence="7 8">
    <name type="scientific">Dehalobacter restrictus (strain DSM 9455 / PER-K23)</name>
    <dbReference type="NCBI Taxonomy" id="871738"/>
    <lineage>
        <taxon>Bacteria</taxon>
        <taxon>Bacillati</taxon>
        <taxon>Bacillota</taxon>
        <taxon>Clostridia</taxon>
        <taxon>Eubacteriales</taxon>
        <taxon>Desulfitobacteriaceae</taxon>
        <taxon>Dehalobacter</taxon>
    </lineage>
</organism>
<dbReference type="InterPro" id="IPR003339">
    <property type="entry name" value="ABC/ECF_trnsptr_transmembrane"/>
</dbReference>
<dbReference type="RefSeq" id="WP_025206195.1">
    <property type="nucleotide sequence ID" value="NZ_CP007033.1"/>
</dbReference>
<proteinExistence type="predicted"/>
<dbReference type="NCBIfam" id="TIGR02454">
    <property type="entry name" value="ECF_T_CbiQ"/>
    <property type="match status" value="1"/>
</dbReference>
<evidence type="ECO:0000256" key="1">
    <source>
        <dbReference type="ARBA" id="ARBA00004651"/>
    </source>
</evidence>
<protein>
    <submittedName>
        <fullName evidence="7">Cobalt ABC transporter permease</fullName>
    </submittedName>
</protein>
<gene>
    <name evidence="7" type="ORF">DEHRE_13625</name>
</gene>
<evidence type="ECO:0000256" key="2">
    <source>
        <dbReference type="ARBA" id="ARBA00022475"/>
    </source>
</evidence>
<feature type="transmembrane region" description="Helical" evidence="6">
    <location>
        <begin position="51"/>
        <end position="68"/>
    </location>
</feature>
<dbReference type="PANTHER" id="PTHR34857:SF2">
    <property type="entry name" value="SLL0384 PROTEIN"/>
    <property type="match status" value="1"/>
</dbReference>
<dbReference type="InterPro" id="IPR051611">
    <property type="entry name" value="ECF_transporter_component"/>
</dbReference>
<comment type="subcellular location">
    <subcellularLocation>
        <location evidence="1">Cell membrane</location>
        <topology evidence="1">Multi-pass membrane protein</topology>
    </subcellularLocation>
</comment>
<dbReference type="Proteomes" id="UP000018934">
    <property type="component" value="Chromosome"/>
</dbReference>
<dbReference type="InterPro" id="IPR012809">
    <property type="entry name" value="ECF_CbiQ"/>
</dbReference>
<keyword evidence="8" id="KW-1185">Reference proteome</keyword>